<reference evidence="1 2" key="1">
    <citation type="submission" date="2014-03" db="EMBL/GenBank/DDBJ databases">
        <title>Human torovirus infection and evolution in Children, China.</title>
        <authorList>
            <person name="Sun H."/>
            <person name="Lan D."/>
            <person name="Gao H."/>
            <person name="Chen M."/>
            <person name="Wang C."/>
            <person name="Zhao W."/>
            <person name="Hua X."/>
            <person name="Yang Z."/>
            <person name="Cui L."/>
            <person name="Yuan C."/>
        </authorList>
    </citation>
    <scope>NUCLEOTIDE SEQUENCE [LARGE SCALE GENOMIC DNA]</scope>
    <source>
        <strain evidence="1 2">SH1</strain>
    </source>
</reference>
<organismHost>
    <name type="scientific">Homo sapiens</name>
    <name type="common">Human</name>
    <dbReference type="NCBI Taxonomy" id="9606"/>
</organismHost>
<evidence type="ECO:0000313" key="1">
    <source>
        <dbReference type="EMBL" id="AIC64083.1"/>
    </source>
</evidence>
<accession>A0A0K0KBV7</accession>
<dbReference type="EMBL" id="KJ645983">
    <property type="protein sequence ID" value="AIC64083.1"/>
    <property type="molecule type" value="Genomic_RNA"/>
</dbReference>
<evidence type="ECO:0000313" key="2">
    <source>
        <dbReference type="Proteomes" id="UP000243571"/>
    </source>
</evidence>
<organism evidence="1 2">
    <name type="scientific">Human torovirus</name>
    <name type="common">HuTV</name>
    <dbReference type="NCBI Taxonomy" id="67605"/>
    <lineage>
        <taxon>Viruses</taxon>
        <taxon>Riboviria</taxon>
        <taxon>Orthornavirae</taxon>
        <taxon>Pisuviricota</taxon>
        <taxon>Pisoniviricetes</taxon>
        <taxon>Nidovirales</taxon>
        <taxon>Tornidovirineae</taxon>
        <taxon>Tobaniviridae</taxon>
        <taxon>Torovirinae</taxon>
        <taxon>Torovirus</taxon>
    </lineage>
</organism>
<protein>
    <submittedName>
        <fullName evidence="1">Membrane protein</fullName>
    </submittedName>
</protein>
<name>A0A0K0KBV7_HUTV</name>
<proteinExistence type="predicted"/>
<dbReference type="InterPro" id="IPR024251">
    <property type="entry name" value="M_Torovirus"/>
</dbReference>
<dbReference type="Proteomes" id="UP000243571">
    <property type="component" value="Segment"/>
</dbReference>
<feature type="non-terminal residue" evidence="1">
    <location>
        <position position="1"/>
    </location>
</feature>
<sequence>NSTAKYHLFILQGVADYMQLSSVKFE</sequence>
<dbReference type="Pfam" id="PF10943">
    <property type="entry name" value="DUF2632"/>
    <property type="match status" value="1"/>
</dbReference>